<feature type="domain" description="Fe/B12 periplasmic-binding" evidence="2">
    <location>
        <begin position="40"/>
        <end position="295"/>
    </location>
</feature>
<dbReference type="RefSeq" id="WP_034839981.1">
    <property type="nucleotide sequence ID" value="NZ_JOKH01000005.1"/>
</dbReference>
<feature type="signal peptide" evidence="1">
    <location>
        <begin position="1"/>
        <end position="24"/>
    </location>
</feature>
<keyword evidence="1" id="KW-0732">Signal</keyword>
<dbReference type="PROSITE" id="PS50983">
    <property type="entry name" value="FE_B12_PBP"/>
    <property type="match status" value="1"/>
</dbReference>
<dbReference type="InterPro" id="IPR050902">
    <property type="entry name" value="ABC_Transporter_SBP"/>
</dbReference>
<evidence type="ECO:0000259" key="2">
    <source>
        <dbReference type="PROSITE" id="PS50983"/>
    </source>
</evidence>
<dbReference type="PANTHER" id="PTHR30535">
    <property type="entry name" value="VITAMIN B12-BINDING PROTEIN"/>
    <property type="match status" value="1"/>
</dbReference>
<dbReference type="CDD" id="cd01149">
    <property type="entry name" value="HutB"/>
    <property type="match status" value="1"/>
</dbReference>
<protein>
    <recommendedName>
        <fullName evidence="2">Fe/B12 periplasmic-binding domain-containing protein</fullName>
    </recommendedName>
</protein>
<evidence type="ECO:0000313" key="3">
    <source>
        <dbReference type="EMBL" id="KEQ16441.1"/>
    </source>
</evidence>
<dbReference type="EMBL" id="JOKH01000005">
    <property type="protein sequence ID" value="KEQ16441.1"/>
    <property type="molecule type" value="Genomic_DNA"/>
</dbReference>
<reference evidence="3 4" key="1">
    <citation type="submission" date="2014-06" db="EMBL/GenBank/DDBJ databases">
        <title>Whole Genome Sequences of Three Symbiotic Endozoicomonas Bacteria.</title>
        <authorList>
            <person name="Neave M.J."/>
            <person name="Apprill A."/>
            <person name="Voolstra C.R."/>
        </authorList>
    </citation>
    <scope>NUCLEOTIDE SEQUENCE [LARGE SCALE GENOMIC DNA]</scope>
    <source>
        <strain evidence="3 4">DSM 25634</strain>
    </source>
</reference>
<dbReference type="Pfam" id="PF01497">
    <property type="entry name" value="Peripla_BP_2"/>
    <property type="match status" value="1"/>
</dbReference>
<evidence type="ECO:0000256" key="1">
    <source>
        <dbReference type="SAM" id="SignalP"/>
    </source>
</evidence>
<proteinExistence type="predicted"/>
<evidence type="ECO:0000313" key="4">
    <source>
        <dbReference type="Proteomes" id="UP000028073"/>
    </source>
</evidence>
<organism evidence="3 4">
    <name type="scientific">Endozoicomonas numazuensis</name>
    <dbReference type="NCBI Taxonomy" id="1137799"/>
    <lineage>
        <taxon>Bacteria</taxon>
        <taxon>Pseudomonadati</taxon>
        <taxon>Pseudomonadota</taxon>
        <taxon>Gammaproteobacteria</taxon>
        <taxon>Oceanospirillales</taxon>
        <taxon>Endozoicomonadaceae</taxon>
        <taxon>Endozoicomonas</taxon>
    </lineage>
</organism>
<comment type="caution">
    <text evidence="3">The sequence shown here is derived from an EMBL/GenBank/DDBJ whole genome shotgun (WGS) entry which is preliminary data.</text>
</comment>
<dbReference type="SUPFAM" id="SSF53807">
    <property type="entry name" value="Helical backbone' metal receptor"/>
    <property type="match status" value="1"/>
</dbReference>
<dbReference type="InterPro" id="IPR002491">
    <property type="entry name" value="ABC_transptr_periplasmic_BD"/>
</dbReference>
<accession>A0A081NDB8</accession>
<dbReference type="AlphaFoldDB" id="A0A081NDB8"/>
<name>A0A081NDB8_9GAMM</name>
<dbReference type="OrthoDB" id="9797736at2"/>
<dbReference type="PANTHER" id="PTHR30535:SF4">
    <property type="entry name" value="HEMIN-BINDING PERIPLASMIC PROTEIN HMUT"/>
    <property type="match status" value="1"/>
</dbReference>
<keyword evidence="4" id="KW-1185">Reference proteome</keyword>
<gene>
    <name evidence="3" type="ORF">GZ78_21505</name>
</gene>
<sequence>MNKAIGKKLAAALLPLTLSFSAMATVINIPQETSATEEKRIVSAGSGITEIIYALGAGNQLVAVDLTSNYPPQVNKLPKLGYHKQLSAEGILALKPDMLIGTDDMGPDTTITQLEMAGLNVESFATDNSADNIHNRIRSLAMLLNKEKEGEALWQSIDSDLKAAEKLAEGKDKPNVLFLLAMEGRTPSVSGSGTEANSLIKLAGGFNPAEAQFNSYKPLSNESLLTLAPDVIIYSDRGRGLTMEQLLDSQPILKQTPAGKNARIIPVDGRLLLGGLGPRTGEIALSLAKAFYPES</sequence>
<dbReference type="eggNOG" id="COG4558">
    <property type="taxonomic scope" value="Bacteria"/>
</dbReference>
<dbReference type="STRING" id="1137799.GZ78_21505"/>
<dbReference type="Proteomes" id="UP000028073">
    <property type="component" value="Unassembled WGS sequence"/>
</dbReference>
<feature type="chain" id="PRO_5001760806" description="Fe/B12 periplasmic-binding domain-containing protein" evidence="1">
    <location>
        <begin position="25"/>
        <end position="295"/>
    </location>
</feature>
<dbReference type="Gene3D" id="3.40.50.1980">
    <property type="entry name" value="Nitrogenase molybdenum iron protein domain"/>
    <property type="match status" value="2"/>
</dbReference>